<dbReference type="AlphaFoldDB" id="A0A6M3ZXY0"/>
<gene>
    <name evidence="1" type="ORF">C798_23490</name>
</gene>
<proteinExistence type="predicted"/>
<dbReference type="Proteomes" id="UP000501648">
    <property type="component" value="Chromosome"/>
</dbReference>
<evidence type="ECO:0000313" key="1">
    <source>
        <dbReference type="EMBL" id="QJQ03083.1"/>
    </source>
</evidence>
<reference evidence="1 2" key="1">
    <citation type="journal article" date="2012" name="J. Bacteriol.">
        <title>Genome sequence of the pathogenic Herbaspirillum seropedicae strain Os34, isolated from rice roots.</title>
        <authorList>
            <person name="Ye W."/>
            <person name="Ye S."/>
            <person name="Liu J."/>
            <person name="Chang S."/>
            <person name="Chen M."/>
            <person name="Zhu B."/>
            <person name="Guo L."/>
            <person name="An Q."/>
        </authorList>
    </citation>
    <scope>NUCLEOTIDE SEQUENCE [LARGE SCALE GENOMIC DNA]</scope>
    <source>
        <strain evidence="1 2">Os34</strain>
    </source>
</reference>
<organism evidence="1 2">
    <name type="scientific">Herbaspirillum rubrisubalbicans Os34</name>
    <dbReference type="NCBI Taxonomy" id="1235827"/>
    <lineage>
        <taxon>Bacteria</taxon>
        <taxon>Pseudomonadati</taxon>
        <taxon>Pseudomonadota</taxon>
        <taxon>Betaproteobacteria</taxon>
        <taxon>Burkholderiales</taxon>
        <taxon>Oxalobacteraceae</taxon>
        <taxon>Herbaspirillum</taxon>
    </lineage>
</organism>
<name>A0A6M3ZXY0_9BURK</name>
<accession>A0A6M3ZXY0</accession>
<protein>
    <submittedName>
        <fullName evidence="1">Uncharacterized protein</fullName>
    </submittedName>
</protein>
<sequence length="68" mass="8020">MYRPICEMQSALNANLRFRVRNCQKLKMTKHLFPSKMKLTTMRNSVNGLQLQAISLTQKKSARPLYYQ</sequence>
<dbReference type="EMBL" id="CP008956">
    <property type="protein sequence ID" value="QJQ03083.1"/>
    <property type="molecule type" value="Genomic_DNA"/>
</dbReference>
<evidence type="ECO:0000313" key="2">
    <source>
        <dbReference type="Proteomes" id="UP000501648"/>
    </source>
</evidence>